<organism evidence="2 3">
    <name type="scientific">Tenuifilum thalassicum</name>
    <dbReference type="NCBI Taxonomy" id="2590900"/>
    <lineage>
        <taxon>Bacteria</taxon>
        <taxon>Pseudomonadati</taxon>
        <taxon>Bacteroidota</taxon>
        <taxon>Bacteroidia</taxon>
        <taxon>Bacteroidales</taxon>
        <taxon>Tenuifilaceae</taxon>
        <taxon>Tenuifilum</taxon>
    </lineage>
</organism>
<evidence type="ECO:0000313" key="3">
    <source>
        <dbReference type="Proteomes" id="UP000500961"/>
    </source>
</evidence>
<protein>
    <recommendedName>
        <fullName evidence="4">Carboxypeptidase-like regulatory domain-containing protein</fullName>
    </recommendedName>
</protein>
<dbReference type="Proteomes" id="UP000500961">
    <property type="component" value="Chromosome"/>
</dbReference>
<dbReference type="Pfam" id="PF13715">
    <property type="entry name" value="CarbopepD_reg_2"/>
    <property type="match status" value="1"/>
</dbReference>
<evidence type="ECO:0008006" key="4">
    <source>
        <dbReference type="Google" id="ProtNLM"/>
    </source>
</evidence>
<sequence length="113" mass="12159">MKKLAVILIATILAANVVSARNDDKKEAKSSNTSSMVKTIKGVVVDKTTGEGLAGASVMVNDKVIYTDFEGNFSVKLSEPKAKIRVGLISYSTTELEINKNLNELKVELDAVE</sequence>
<feature type="chain" id="PRO_5029815276" description="Carboxypeptidase-like regulatory domain-containing protein" evidence="1">
    <location>
        <begin position="21"/>
        <end position="113"/>
    </location>
</feature>
<accession>A0A7D3XMK7</accession>
<dbReference type="EMBL" id="CP041345">
    <property type="protein sequence ID" value="QKG80316.1"/>
    <property type="molecule type" value="Genomic_DNA"/>
</dbReference>
<proteinExistence type="predicted"/>
<keyword evidence="3" id="KW-1185">Reference proteome</keyword>
<feature type="signal peptide" evidence="1">
    <location>
        <begin position="1"/>
        <end position="20"/>
    </location>
</feature>
<dbReference type="KEGG" id="ttz:FHG85_08595"/>
<dbReference type="InterPro" id="IPR008969">
    <property type="entry name" value="CarboxyPept-like_regulatory"/>
</dbReference>
<evidence type="ECO:0000313" key="2">
    <source>
        <dbReference type="EMBL" id="QKG80316.1"/>
    </source>
</evidence>
<dbReference type="RefSeq" id="WP_173074919.1">
    <property type="nucleotide sequence ID" value="NZ_CP041345.1"/>
</dbReference>
<reference evidence="2 3" key="1">
    <citation type="submission" date="2019-07" db="EMBL/GenBank/DDBJ databases">
        <title>Thalassofilum flectens gen. nov., sp. nov., a novel moderate thermophilic anaerobe from a shallow sea hot spring in Kunashir Island (Russia), representing a new family in the order Bacteroidales, and proposal of Thalassofilacea fam. nov.</title>
        <authorList>
            <person name="Kochetkova T.V."/>
            <person name="Podosokorskaya O.A."/>
            <person name="Novikov A."/>
            <person name="Elcheninov A.G."/>
            <person name="Toshchakov S.V."/>
            <person name="Kublanov I.V."/>
        </authorList>
    </citation>
    <scope>NUCLEOTIDE SEQUENCE [LARGE SCALE GENOMIC DNA]</scope>
    <source>
        <strain evidence="2 3">38-H</strain>
    </source>
</reference>
<dbReference type="Gene3D" id="2.60.40.1120">
    <property type="entry name" value="Carboxypeptidase-like, regulatory domain"/>
    <property type="match status" value="1"/>
</dbReference>
<name>A0A7D3XMK7_9BACT</name>
<evidence type="ECO:0000256" key="1">
    <source>
        <dbReference type="SAM" id="SignalP"/>
    </source>
</evidence>
<gene>
    <name evidence="2" type="ORF">FHG85_08595</name>
</gene>
<dbReference type="AlphaFoldDB" id="A0A7D3XMK7"/>
<dbReference type="SUPFAM" id="SSF49464">
    <property type="entry name" value="Carboxypeptidase regulatory domain-like"/>
    <property type="match status" value="1"/>
</dbReference>
<keyword evidence="1" id="KW-0732">Signal</keyword>